<reference evidence="3" key="1">
    <citation type="submission" date="2020-05" db="EMBL/GenBank/DDBJ databases">
        <title>Mycena genomes resolve the evolution of fungal bioluminescence.</title>
        <authorList>
            <person name="Tsai I.J."/>
        </authorList>
    </citation>
    <scope>NUCLEOTIDE SEQUENCE</scope>
    <source>
        <strain evidence="3">160909Yilan</strain>
    </source>
</reference>
<keyword evidence="2" id="KW-0732">Signal</keyword>
<keyword evidence="1" id="KW-0812">Transmembrane</keyword>
<keyword evidence="4" id="KW-1185">Reference proteome</keyword>
<evidence type="ECO:0000313" key="4">
    <source>
        <dbReference type="Proteomes" id="UP000623467"/>
    </source>
</evidence>
<evidence type="ECO:0000256" key="2">
    <source>
        <dbReference type="SAM" id="SignalP"/>
    </source>
</evidence>
<gene>
    <name evidence="3" type="ORF">MSAN_00376300</name>
</gene>
<evidence type="ECO:0000256" key="1">
    <source>
        <dbReference type="SAM" id="Phobius"/>
    </source>
</evidence>
<feature type="transmembrane region" description="Helical" evidence="1">
    <location>
        <begin position="197"/>
        <end position="216"/>
    </location>
</feature>
<sequence>MFAKLALPLIAISTFATGVFSSPVSIPQGGVDDFNGFNRHQTVVDSGEVCHSVDITIIQQRLAVLQEMAKRIITEQICEVETQTIVFEQYFQSLGHFKGDLRRHSGIHPSYDRGIVGHFGNIYNSDGSFCTDDWNFSGNDIGSQTVVVSDNWNDQTSPQSVDSAYYAAIQSYYVALLASFFPSFICPSRLYFNILRYSPTMFAASAALFVLSLLSLTSAKPLALRREEALMLRNAPIMSLQARDNVTFNNFNNISQLQNFDNFNGQGNFDGSNNGQTVVIKEVQETCQVVQIEIVQQKLAILQEIAKRIITEQICDVQVQTIVLEQHRGALTVFSDDIQRKQVTRQIGYDATVAQKITELVNTDGTLSTSDNGFTGSDVGKNLVVPAGNNWDNSTGPARVQSALTAAQSALNNTSSQ</sequence>
<evidence type="ECO:0000313" key="3">
    <source>
        <dbReference type="EMBL" id="KAF7374902.1"/>
    </source>
</evidence>
<organism evidence="3 4">
    <name type="scientific">Mycena sanguinolenta</name>
    <dbReference type="NCBI Taxonomy" id="230812"/>
    <lineage>
        <taxon>Eukaryota</taxon>
        <taxon>Fungi</taxon>
        <taxon>Dikarya</taxon>
        <taxon>Basidiomycota</taxon>
        <taxon>Agaricomycotina</taxon>
        <taxon>Agaricomycetes</taxon>
        <taxon>Agaricomycetidae</taxon>
        <taxon>Agaricales</taxon>
        <taxon>Marasmiineae</taxon>
        <taxon>Mycenaceae</taxon>
        <taxon>Mycena</taxon>
    </lineage>
</organism>
<dbReference type="AlphaFoldDB" id="A0A8H6ZCJ2"/>
<feature type="signal peptide" evidence="2">
    <location>
        <begin position="1"/>
        <end position="21"/>
    </location>
</feature>
<keyword evidence="1" id="KW-1133">Transmembrane helix</keyword>
<dbReference type="Proteomes" id="UP000623467">
    <property type="component" value="Unassembled WGS sequence"/>
</dbReference>
<name>A0A8H6ZCJ2_9AGAR</name>
<dbReference type="EMBL" id="JACAZH010000002">
    <property type="protein sequence ID" value="KAF7374902.1"/>
    <property type="molecule type" value="Genomic_DNA"/>
</dbReference>
<feature type="transmembrane region" description="Helical" evidence="1">
    <location>
        <begin position="164"/>
        <end position="185"/>
    </location>
</feature>
<proteinExistence type="predicted"/>
<accession>A0A8H6ZCJ2</accession>
<keyword evidence="1" id="KW-0472">Membrane</keyword>
<comment type="caution">
    <text evidence="3">The sequence shown here is derived from an EMBL/GenBank/DDBJ whole genome shotgun (WGS) entry which is preliminary data.</text>
</comment>
<protein>
    <submittedName>
        <fullName evidence="3">Uncharacterized protein</fullName>
    </submittedName>
</protein>
<dbReference type="OrthoDB" id="3236720at2759"/>
<feature type="chain" id="PRO_5034740816" evidence="2">
    <location>
        <begin position="22"/>
        <end position="417"/>
    </location>
</feature>